<dbReference type="SUPFAM" id="SSF46938">
    <property type="entry name" value="CRAL/TRIO N-terminal domain"/>
    <property type="match status" value="1"/>
</dbReference>
<feature type="domain" description="CRAL-TRIO" evidence="17">
    <location>
        <begin position="157"/>
        <end position="281"/>
    </location>
</feature>
<comment type="catalytic activity">
    <reaction evidence="14">
        <text>a 1,2-diacyl-sn-glycero-3-phospho-(1D-myo-inositol)(in) = a 1,2-diacyl-sn-glycero-3-phospho-(1D-myo-inositol)(out)</text>
        <dbReference type="Rhea" id="RHEA:38691"/>
        <dbReference type="ChEBI" id="CHEBI:57880"/>
    </reaction>
    <physiologicalReaction direction="left-to-right" evidence="14">
        <dbReference type="Rhea" id="RHEA:38692"/>
    </physiologicalReaction>
</comment>
<dbReference type="GO" id="GO:0043001">
    <property type="term" value="P:Golgi to plasma membrane protein transport"/>
    <property type="evidence" value="ECO:0007669"/>
    <property type="project" value="TreeGrafter"/>
</dbReference>
<evidence type="ECO:0000256" key="5">
    <source>
        <dbReference type="ARBA" id="ARBA00022448"/>
    </source>
</evidence>
<dbReference type="InterPro" id="IPR036865">
    <property type="entry name" value="CRAL-TRIO_dom_sf"/>
</dbReference>
<accession>A0A9P8PDL9</accession>
<dbReference type="PROSITE" id="PS50191">
    <property type="entry name" value="CRAL_TRIO"/>
    <property type="match status" value="1"/>
</dbReference>
<dbReference type="OrthoDB" id="75724at2759"/>
<evidence type="ECO:0000259" key="17">
    <source>
        <dbReference type="PROSITE" id="PS50191"/>
    </source>
</evidence>
<keyword evidence="10 16" id="KW-0492">Microsome</keyword>
<dbReference type="SMART" id="SM00516">
    <property type="entry name" value="SEC14"/>
    <property type="match status" value="1"/>
</dbReference>
<keyword evidence="19" id="KW-1185">Reference proteome</keyword>
<dbReference type="GeneID" id="70233433"/>
<evidence type="ECO:0000256" key="16">
    <source>
        <dbReference type="RuleBase" id="RU367059"/>
    </source>
</evidence>
<comment type="function">
    <text evidence="15">Non-classical phosphatidylinositol (PtdIns) transfer protein (PITP), which exhibits PtdIns-binding/transfer activity in the absence of detectable PtdCho-binding/transfer activity. Regulates PtdIns(4,5)P2 homeostasis at the plasma membrane. Heme-binding protein that may play a role in organic oxidant-induced stress responses.</text>
</comment>
<comment type="caution">
    <text evidence="18">The sequence shown here is derived from an EMBL/GenBank/DDBJ whole genome shotgun (WGS) entry which is preliminary data.</text>
</comment>
<evidence type="ECO:0000256" key="3">
    <source>
        <dbReference type="ARBA" id="ARBA00006667"/>
    </source>
</evidence>
<dbReference type="GO" id="GO:0005829">
    <property type="term" value="C:cytosol"/>
    <property type="evidence" value="ECO:0007669"/>
    <property type="project" value="TreeGrafter"/>
</dbReference>
<dbReference type="GO" id="GO:0008526">
    <property type="term" value="F:phosphatidylinositol transfer activity"/>
    <property type="evidence" value="ECO:0007669"/>
    <property type="project" value="UniProtKB-UniRule"/>
</dbReference>
<evidence type="ECO:0000256" key="1">
    <source>
        <dbReference type="ARBA" id="ARBA00001970"/>
    </source>
</evidence>
<evidence type="ECO:0000313" key="19">
    <source>
        <dbReference type="Proteomes" id="UP000769157"/>
    </source>
</evidence>
<keyword evidence="11" id="KW-0408">Iron</keyword>
<evidence type="ECO:0000256" key="13">
    <source>
        <dbReference type="ARBA" id="ARBA00023136"/>
    </source>
</evidence>
<dbReference type="Proteomes" id="UP000769157">
    <property type="component" value="Unassembled WGS sequence"/>
</dbReference>
<evidence type="ECO:0000256" key="15">
    <source>
        <dbReference type="ARBA" id="ARBA00024180"/>
    </source>
</evidence>
<dbReference type="CDD" id="cd00170">
    <property type="entry name" value="SEC14"/>
    <property type="match status" value="1"/>
</dbReference>
<dbReference type="SUPFAM" id="SSF52087">
    <property type="entry name" value="CRAL/TRIO domain"/>
    <property type="match status" value="1"/>
</dbReference>
<keyword evidence="5 16" id="KW-0813">Transport</keyword>
<evidence type="ECO:0000256" key="11">
    <source>
        <dbReference type="ARBA" id="ARBA00023004"/>
    </source>
</evidence>
<evidence type="ECO:0000313" key="18">
    <source>
        <dbReference type="EMBL" id="KAH3669344.1"/>
    </source>
</evidence>
<evidence type="ECO:0000256" key="12">
    <source>
        <dbReference type="ARBA" id="ARBA00023055"/>
    </source>
</evidence>
<dbReference type="InterPro" id="IPR042938">
    <property type="entry name" value="Sfh5"/>
</dbReference>
<keyword evidence="7" id="KW-0349">Heme</keyword>
<dbReference type="PANTHER" id="PTHR47669">
    <property type="entry name" value="PHOSPHATIDYLINOSITOL TRANSFER PROTEIN SFH5"/>
    <property type="match status" value="1"/>
</dbReference>
<dbReference type="GO" id="GO:0032541">
    <property type="term" value="C:cortical endoplasmic reticulum"/>
    <property type="evidence" value="ECO:0007669"/>
    <property type="project" value="TreeGrafter"/>
</dbReference>
<sequence length="312" mass="36091">MVQDGPVTRAPCLNSTLKINGFKYYLMATSLQKETLEKFKKQAQEVVSEVEYDELFGHQLSHGEFFDEKIYEQLLVKILTAYDWDYKTSVDNLEKILEWRKEFNPISAAFLENHDSKFDDIGFITVNSEAKPLEKITTWNLYGKVTDPKKIFGDPNAFLRWRVGLMEQSVQLLDFASQDNNYMVQVHDYKGVSLFQRDSEVKKTTKKVIEVFGNYYPELLSKKFFVNVPSIMMWVFKVITAFVAEKTRNKFVVISNGQELSKYLDPKQLGTEYGGKVSEGTKSLRFLFKESKTKYTPYTAHLVGKSIASEID</sequence>
<evidence type="ECO:0000256" key="7">
    <source>
        <dbReference type="ARBA" id="ARBA00022617"/>
    </source>
</evidence>
<keyword evidence="9 16" id="KW-0256">Endoplasmic reticulum</keyword>
<keyword evidence="13 16" id="KW-0472">Membrane</keyword>
<evidence type="ECO:0000256" key="14">
    <source>
        <dbReference type="ARBA" id="ARBA00024146"/>
    </source>
</evidence>
<dbReference type="InterPro" id="IPR036273">
    <property type="entry name" value="CRAL/TRIO_N_dom_sf"/>
</dbReference>
<protein>
    <recommendedName>
        <fullName evidence="4 16">Phosphatidylinositol transfer protein SFH5</fullName>
        <shortName evidence="16">PITP SFH5</shortName>
    </recommendedName>
</protein>
<evidence type="ECO:0000256" key="4">
    <source>
        <dbReference type="ARBA" id="ARBA00018320"/>
    </source>
</evidence>
<dbReference type="GO" id="GO:0005886">
    <property type="term" value="C:plasma membrane"/>
    <property type="evidence" value="ECO:0007669"/>
    <property type="project" value="TreeGrafter"/>
</dbReference>
<keyword evidence="8" id="KW-0479">Metal-binding</keyword>
<dbReference type="GO" id="GO:0005789">
    <property type="term" value="C:endoplasmic reticulum membrane"/>
    <property type="evidence" value="ECO:0007669"/>
    <property type="project" value="UniProtKB-SubCell"/>
</dbReference>
<dbReference type="GO" id="GO:0046872">
    <property type="term" value="F:metal ion binding"/>
    <property type="evidence" value="ECO:0007669"/>
    <property type="project" value="UniProtKB-KW"/>
</dbReference>
<organism evidence="18 19">
    <name type="scientific">Ogataea philodendri</name>
    <dbReference type="NCBI Taxonomy" id="1378263"/>
    <lineage>
        <taxon>Eukaryota</taxon>
        <taxon>Fungi</taxon>
        <taxon>Dikarya</taxon>
        <taxon>Ascomycota</taxon>
        <taxon>Saccharomycotina</taxon>
        <taxon>Pichiomycetes</taxon>
        <taxon>Pichiales</taxon>
        <taxon>Pichiaceae</taxon>
        <taxon>Ogataea</taxon>
    </lineage>
</organism>
<evidence type="ECO:0000256" key="8">
    <source>
        <dbReference type="ARBA" id="ARBA00022723"/>
    </source>
</evidence>
<evidence type="ECO:0000256" key="9">
    <source>
        <dbReference type="ARBA" id="ARBA00022824"/>
    </source>
</evidence>
<evidence type="ECO:0000256" key="10">
    <source>
        <dbReference type="ARBA" id="ARBA00022848"/>
    </source>
</evidence>
<name>A0A9P8PDL9_9ASCO</name>
<reference evidence="18" key="1">
    <citation type="journal article" date="2021" name="Open Biol.">
        <title>Shared evolutionary footprints suggest mitochondrial oxidative damage underlies multiple complex I losses in fungi.</title>
        <authorList>
            <person name="Schikora-Tamarit M.A."/>
            <person name="Marcet-Houben M."/>
            <person name="Nosek J."/>
            <person name="Gabaldon T."/>
        </authorList>
    </citation>
    <scope>NUCLEOTIDE SEQUENCE</scope>
    <source>
        <strain evidence="18">CBS6075</strain>
    </source>
</reference>
<dbReference type="RefSeq" id="XP_046063607.1">
    <property type="nucleotide sequence ID" value="XM_046202229.1"/>
</dbReference>
<dbReference type="AlphaFoldDB" id="A0A9P8PDL9"/>
<reference evidence="18" key="2">
    <citation type="submission" date="2021-01" db="EMBL/GenBank/DDBJ databases">
        <authorList>
            <person name="Schikora-Tamarit M.A."/>
        </authorList>
    </citation>
    <scope>NUCLEOTIDE SEQUENCE</scope>
    <source>
        <strain evidence="18">CBS6075</strain>
    </source>
</reference>
<dbReference type="Pfam" id="PF00650">
    <property type="entry name" value="CRAL_TRIO"/>
    <property type="match status" value="1"/>
</dbReference>
<comment type="cofactor">
    <cofactor evidence="1">
        <name>heme b</name>
        <dbReference type="ChEBI" id="CHEBI:60344"/>
    </cofactor>
</comment>
<keyword evidence="6 16" id="KW-0963">Cytoplasm</keyword>
<proteinExistence type="inferred from homology"/>
<dbReference type="Gene3D" id="3.40.525.10">
    <property type="entry name" value="CRAL-TRIO lipid binding domain"/>
    <property type="match status" value="1"/>
</dbReference>
<dbReference type="EMBL" id="JAEUBE010000137">
    <property type="protein sequence ID" value="KAH3669344.1"/>
    <property type="molecule type" value="Genomic_DNA"/>
</dbReference>
<comment type="subcellular location">
    <subcellularLocation>
        <location evidence="16">Cytoplasm</location>
    </subcellularLocation>
    <subcellularLocation>
        <location evidence="2 16">Endoplasmic reticulum membrane</location>
        <topology evidence="2 16">Peripheral membrane protein</topology>
    </subcellularLocation>
    <subcellularLocation>
        <location evidence="16">Microsome membrane</location>
        <topology evidence="16">Peripheral membrane protein</topology>
    </subcellularLocation>
</comment>
<evidence type="ECO:0000256" key="2">
    <source>
        <dbReference type="ARBA" id="ARBA00004406"/>
    </source>
</evidence>
<comment type="similarity">
    <text evidence="3 16">Belongs to the SFH5 family.</text>
</comment>
<keyword evidence="12 16" id="KW-0445">Lipid transport</keyword>
<dbReference type="PANTHER" id="PTHR47669:SF1">
    <property type="entry name" value="PHOSPHATIDYLINOSITOL TRANSFER PROTEIN SFH5"/>
    <property type="match status" value="1"/>
</dbReference>
<evidence type="ECO:0000256" key="6">
    <source>
        <dbReference type="ARBA" id="ARBA00022490"/>
    </source>
</evidence>
<dbReference type="InterPro" id="IPR001251">
    <property type="entry name" value="CRAL-TRIO_dom"/>
</dbReference>
<dbReference type="GO" id="GO:0017157">
    <property type="term" value="P:regulation of exocytosis"/>
    <property type="evidence" value="ECO:0007669"/>
    <property type="project" value="TreeGrafter"/>
</dbReference>
<gene>
    <name evidence="18" type="ORF">OGAPHI_001465</name>
</gene>